<feature type="domain" description="Thiamine pyrophosphate enzyme TPP-binding" evidence="12">
    <location>
        <begin position="381"/>
        <end position="515"/>
    </location>
</feature>
<dbReference type="Gene3D" id="3.40.50.970">
    <property type="match status" value="2"/>
</dbReference>
<dbReference type="Pfam" id="PF00205">
    <property type="entry name" value="TPP_enzyme_M"/>
    <property type="match status" value="1"/>
</dbReference>
<dbReference type="InterPro" id="IPR012110">
    <property type="entry name" value="PDC/IPDC-like"/>
</dbReference>
<sequence length="558" mass="61223">MKMTIGNFLFMRLQQIGVGHMFGVPGDYNLQLLEQMKEVDGIEFIGTCNELNAAYAADGYARTNGVGALLTTYGVGDLSAVCGIAGSCAEHVPVVFISGVPPLYAMKNRLRVHHSLAEGDFDNIMNCLKEFTVVNTRLTPGNAAEEIDRALIRCWREKMPVYLQVPSNISYLMVDVSDFKLELKLPASDPERLESAARHIAKLLNEAKKPALLIDMDADRSMLVEGLTSVVKKRQVPYAAFRTGKALLSETDPLFLGVYIGEASELSVKEAIGTSDCLIATAPCFVESSPMVSPSGIPITAHVYIRGGDVTVEGEVYEGVTARELVFRLTELVESCPERFEQPTSFTNVPTPQPGASLTQARLWPRMRGFIRPGDVVVADNGTSNISLTDVRLPENTKYISQLIWGSIGYSLPALLGSMMAARDRRHVLFIGDGSFQLTGQELSTILKSELKPIIFLLNNRGYTIERYILGMREAYNDIANWRYSALPAVFAPDIDTFVETVGTEDKLEEVLQKVEGCNCACFIELLLDPEDAPAALKTFGPLTAKLDYGPRGPQRTS</sequence>
<dbReference type="PANTHER" id="PTHR43452:SF30">
    <property type="entry name" value="PYRUVATE DECARBOXYLASE ISOZYME 1-RELATED"/>
    <property type="match status" value="1"/>
</dbReference>
<evidence type="ECO:0000256" key="9">
    <source>
        <dbReference type="PIRSR" id="PIRSR036565-2"/>
    </source>
</evidence>
<keyword evidence="15" id="KW-1185">Reference proteome</keyword>
<evidence type="ECO:0000259" key="11">
    <source>
        <dbReference type="Pfam" id="PF00205"/>
    </source>
</evidence>
<reference evidence="14 15" key="1">
    <citation type="journal article" date="2017" name="Genome Announc.">
        <title>Complete Genome Sequences of Two Acetylene-Fermenting Pelobacter acetylenicus Strains.</title>
        <authorList>
            <person name="Sutton J.M."/>
            <person name="Baesman S.M."/>
            <person name="Fierst J.L."/>
            <person name="Poret-Peterson A.T."/>
            <person name="Oremland R.S."/>
            <person name="Dunlap D.S."/>
            <person name="Akob D.M."/>
        </authorList>
    </citation>
    <scope>NUCLEOTIDE SEQUENCE [LARGE SCALE GENOMIC DNA]</scope>
    <source>
        <strain evidence="14 15">DSM 3247</strain>
    </source>
</reference>
<evidence type="ECO:0000256" key="10">
    <source>
        <dbReference type="RuleBase" id="RU362132"/>
    </source>
</evidence>
<evidence type="ECO:0000256" key="6">
    <source>
        <dbReference type="ARBA" id="ARBA00022842"/>
    </source>
</evidence>
<dbReference type="GO" id="GO:0000287">
    <property type="term" value="F:magnesium ion binding"/>
    <property type="evidence" value="ECO:0007669"/>
    <property type="project" value="InterPro"/>
</dbReference>
<dbReference type="SUPFAM" id="SSF52467">
    <property type="entry name" value="DHS-like NAD/FAD-binding domain"/>
    <property type="match status" value="1"/>
</dbReference>
<comment type="cofactor">
    <cofactor evidence="2">
        <name>thiamine diphosphate</name>
        <dbReference type="ChEBI" id="CHEBI:58937"/>
    </cofactor>
</comment>
<dbReference type="InterPro" id="IPR011766">
    <property type="entry name" value="TPP_enzyme_TPP-bd"/>
</dbReference>
<dbReference type="GO" id="GO:0030976">
    <property type="term" value="F:thiamine pyrophosphate binding"/>
    <property type="evidence" value="ECO:0007669"/>
    <property type="project" value="InterPro"/>
</dbReference>
<dbReference type="Gene3D" id="3.40.50.1220">
    <property type="entry name" value="TPP-binding domain"/>
    <property type="match status" value="1"/>
</dbReference>
<dbReference type="InterPro" id="IPR047213">
    <property type="entry name" value="TPP_PYR_PDC_IPDC-like"/>
</dbReference>
<evidence type="ECO:0000256" key="3">
    <source>
        <dbReference type="ARBA" id="ARBA00007812"/>
    </source>
</evidence>
<dbReference type="GO" id="GO:0005829">
    <property type="term" value="C:cytosol"/>
    <property type="evidence" value="ECO:0007669"/>
    <property type="project" value="TreeGrafter"/>
</dbReference>
<evidence type="ECO:0000256" key="8">
    <source>
        <dbReference type="ARBA" id="ARBA00023239"/>
    </source>
</evidence>
<dbReference type="FunFam" id="3.40.50.970:FF:000024">
    <property type="entry name" value="Pyruvate decarboxylase isozyme"/>
    <property type="match status" value="1"/>
</dbReference>
<feature type="domain" description="Thiamine pyrophosphate enzyme central" evidence="11">
    <location>
        <begin position="198"/>
        <end position="281"/>
    </location>
</feature>
<dbReference type="EMBL" id="CP015518">
    <property type="protein sequence ID" value="APG23963.1"/>
    <property type="molecule type" value="Genomic_DNA"/>
</dbReference>
<feature type="domain" description="Thiamine pyrophosphate enzyme N-terminal TPP-binding" evidence="13">
    <location>
        <begin position="3"/>
        <end position="113"/>
    </location>
</feature>
<dbReference type="AlphaFoldDB" id="A0A1L3GDE4"/>
<keyword evidence="4 9" id="KW-0479">Metal-binding</keyword>
<accession>A0A1L3GDE4</accession>
<evidence type="ECO:0000256" key="2">
    <source>
        <dbReference type="ARBA" id="ARBA00001964"/>
    </source>
</evidence>
<dbReference type="Proteomes" id="UP000182264">
    <property type="component" value="Chromosome"/>
</dbReference>
<organism evidence="14 15">
    <name type="scientific">Syntrophotalea acetylenica</name>
    <name type="common">Pelobacter acetylenicus</name>
    <dbReference type="NCBI Taxonomy" id="29542"/>
    <lineage>
        <taxon>Bacteria</taxon>
        <taxon>Pseudomonadati</taxon>
        <taxon>Thermodesulfobacteriota</taxon>
        <taxon>Desulfuromonadia</taxon>
        <taxon>Desulfuromonadales</taxon>
        <taxon>Syntrophotaleaceae</taxon>
        <taxon>Syntrophotalea</taxon>
    </lineage>
</organism>
<dbReference type="CDD" id="cd07038">
    <property type="entry name" value="TPP_PYR_PDC_IPDC_like"/>
    <property type="match status" value="1"/>
</dbReference>
<dbReference type="Pfam" id="PF02776">
    <property type="entry name" value="TPP_enzyme_N"/>
    <property type="match status" value="1"/>
</dbReference>
<evidence type="ECO:0000259" key="13">
    <source>
        <dbReference type="Pfam" id="PF02776"/>
    </source>
</evidence>
<dbReference type="PIRSF" id="PIRSF036565">
    <property type="entry name" value="Pyruvt_ip_decrb"/>
    <property type="match status" value="1"/>
</dbReference>
<dbReference type="OrthoDB" id="2254214at2"/>
<proteinExistence type="inferred from homology"/>
<name>A0A1L3GDE4_SYNAC</name>
<gene>
    <name evidence="14" type="ORF">A7E75_02190</name>
</gene>
<dbReference type="STRING" id="29542.A6070_10810"/>
<evidence type="ECO:0000256" key="5">
    <source>
        <dbReference type="ARBA" id="ARBA00022793"/>
    </source>
</evidence>
<dbReference type="RefSeq" id="WP_072285779.1">
    <property type="nucleotide sequence ID" value="NZ_CP015455.1"/>
</dbReference>
<evidence type="ECO:0000313" key="14">
    <source>
        <dbReference type="EMBL" id="APG23963.1"/>
    </source>
</evidence>
<dbReference type="PANTHER" id="PTHR43452">
    <property type="entry name" value="PYRUVATE DECARBOXYLASE"/>
    <property type="match status" value="1"/>
</dbReference>
<dbReference type="FunFam" id="3.40.50.970:FF:000019">
    <property type="entry name" value="Pyruvate decarboxylase isozyme"/>
    <property type="match status" value="1"/>
</dbReference>
<feature type="binding site" evidence="9">
    <location>
        <position position="462"/>
    </location>
    <ligand>
        <name>Mg(2+)</name>
        <dbReference type="ChEBI" id="CHEBI:18420"/>
    </ligand>
</feature>
<evidence type="ECO:0000256" key="4">
    <source>
        <dbReference type="ARBA" id="ARBA00022723"/>
    </source>
</evidence>
<protein>
    <submittedName>
        <fullName evidence="14">Pyruvate decarboxylase</fullName>
    </submittedName>
</protein>
<comment type="cofactor">
    <cofactor evidence="9">
        <name>Mg(2+)</name>
        <dbReference type="ChEBI" id="CHEBI:18420"/>
    </cofactor>
    <text evidence="9">Binds 1 Mg(2+) per subunit.</text>
</comment>
<dbReference type="InterPro" id="IPR029061">
    <property type="entry name" value="THDP-binding"/>
</dbReference>
<dbReference type="SUPFAM" id="SSF52518">
    <property type="entry name" value="Thiamin diphosphate-binding fold (THDP-binding)"/>
    <property type="match status" value="2"/>
</dbReference>
<dbReference type="InterPro" id="IPR012000">
    <property type="entry name" value="Thiamin_PyroP_enz_cen_dom"/>
</dbReference>
<dbReference type="InterPro" id="IPR047214">
    <property type="entry name" value="TPP_PDC_IPDC"/>
</dbReference>
<dbReference type="InterPro" id="IPR029035">
    <property type="entry name" value="DHS-like_NAD/FAD-binding_dom"/>
</dbReference>
<dbReference type="GO" id="GO:0004737">
    <property type="term" value="F:pyruvate decarboxylase activity"/>
    <property type="evidence" value="ECO:0007669"/>
    <property type="project" value="TreeGrafter"/>
</dbReference>
<dbReference type="GO" id="GO:0000949">
    <property type="term" value="P:aromatic amino acid family catabolic process to alcohol via Ehrlich pathway"/>
    <property type="evidence" value="ECO:0007669"/>
    <property type="project" value="TreeGrafter"/>
</dbReference>
<evidence type="ECO:0000256" key="7">
    <source>
        <dbReference type="ARBA" id="ARBA00023052"/>
    </source>
</evidence>
<comment type="similarity">
    <text evidence="3 10">Belongs to the TPP enzyme family.</text>
</comment>
<dbReference type="Pfam" id="PF02775">
    <property type="entry name" value="TPP_enzyme_C"/>
    <property type="match status" value="1"/>
</dbReference>
<keyword evidence="8" id="KW-0456">Lyase</keyword>
<feature type="binding site" evidence="9">
    <location>
        <position position="433"/>
    </location>
    <ligand>
        <name>Mg(2+)</name>
        <dbReference type="ChEBI" id="CHEBI:18420"/>
    </ligand>
</feature>
<dbReference type="CDD" id="cd02005">
    <property type="entry name" value="TPP_PDC_IPDC"/>
    <property type="match status" value="1"/>
</dbReference>
<comment type="cofactor">
    <cofactor evidence="1">
        <name>a metal cation</name>
        <dbReference type="ChEBI" id="CHEBI:25213"/>
    </cofactor>
</comment>
<evidence type="ECO:0000313" key="15">
    <source>
        <dbReference type="Proteomes" id="UP000182264"/>
    </source>
</evidence>
<keyword evidence="6 9" id="KW-0460">Magnesium</keyword>
<feature type="binding site" evidence="9">
    <location>
        <position position="460"/>
    </location>
    <ligand>
        <name>Mg(2+)</name>
        <dbReference type="ChEBI" id="CHEBI:18420"/>
    </ligand>
</feature>
<keyword evidence="7 10" id="KW-0786">Thiamine pyrophosphate</keyword>
<keyword evidence="14" id="KW-0670">Pyruvate</keyword>
<evidence type="ECO:0000259" key="12">
    <source>
        <dbReference type="Pfam" id="PF02775"/>
    </source>
</evidence>
<keyword evidence="5" id="KW-0210">Decarboxylase</keyword>
<dbReference type="KEGG" id="pace:A6070_10810"/>
<dbReference type="InterPro" id="IPR012001">
    <property type="entry name" value="Thiamin_PyroP_enz_TPP-bd_dom"/>
</dbReference>
<evidence type="ECO:0000256" key="1">
    <source>
        <dbReference type="ARBA" id="ARBA00001920"/>
    </source>
</evidence>